<dbReference type="GeneID" id="36587898"/>
<dbReference type="EMBL" id="KZ613783">
    <property type="protein sequence ID" value="PMD62765.1"/>
    <property type="molecule type" value="Genomic_DNA"/>
</dbReference>
<keyword evidence="3" id="KW-1185">Reference proteome</keyword>
<dbReference type="Proteomes" id="UP000235371">
    <property type="component" value="Unassembled WGS sequence"/>
</dbReference>
<dbReference type="PANTHER" id="PTHR24148:SF73">
    <property type="entry name" value="HET DOMAIN PROTEIN (AFU_ORTHOLOGUE AFUA_8G01020)"/>
    <property type="match status" value="1"/>
</dbReference>
<proteinExistence type="predicted"/>
<evidence type="ECO:0000259" key="1">
    <source>
        <dbReference type="Pfam" id="PF06985"/>
    </source>
</evidence>
<dbReference type="RefSeq" id="XP_024739669.1">
    <property type="nucleotide sequence ID" value="XM_024879821.1"/>
</dbReference>
<organism evidence="2 3">
    <name type="scientific">Hyaloscypha bicolor E</name>
    <dbReference type="NCBI Taxonomy" id="1095630"/>
    <lineage>
        <taxon>Eukaryota</taxon>
        <taxon>Fungi</taxon>
        <taxon>Dikarya</taxon>
        <taxon>Ascomycota</taxon>
        <taxon>Pezizomycotina</taxon>
        <taxon>Leotiomycetes</taxon>
        <taxon>Helotiales</taxon>
        <taxon>Hyaloscyphaceae</taxon>
        <taxon>Hyaloscypha</taxon>
        <taxon>Hyaloscypha bicolor</taxon>
    </lineage>
</organism>
<gene>
    <name evidence="2" type="ORF">K444DRAFT_610787</name>
</gene>
<dbReference type="InterPro" id="IPR010730">
    <property type="entry name" value="HET"/>
</dbReference>
<evidence type="ECO:0000313" key="2">
    <source>
        <dbReference type="EMBL" id="PMD62765.1"/>
    </source>
</evidence>
<dbReference type="AlphaFoldDB" id="A0A2J6TIB9"/>
<name>A0A2J6TIB9_9HELO</name>
<dbReference type="OrthoDB" id="3598674at2759"/>
<evidence type="ECO:0000313" key="3">
    <source>
        <dbReference type="Proteomes" id="UP000235371"/>
    </source>
</evidence>
<dbReference type="InterPro" id="IPR052895">
    <property type="entry name" value="HetReg/Transcr_Mod"/>
</dbReference>
<dbReference type="InParanoid" id="A0A2J6TIB9"/>
<reference evidence="2 3" key="1">
    <citation type="submission" date="2016-04" db="EMBL/GenBank/DDBJ databases">
        <title>A degradative enzymes factory behind the ericoid mycorrhizal symbiosis.</title>
        <authorList>
            <consortium name="DOE Joint Genome Institute"/>
            <person name="Martino E."/>
            <person name="Morin E."/>
            <person name="Grelet G."/>
            <person name="Kuo A."/>
            <person name="Kohler A."/>
            <person name="Daghino S."/>
            <person name="Barry K."/>
            <person name="Choi C."/>
            <person name="Cichocki N."/>
            <person name="Clum A."/>
            <person name="Copeland A."/>
            <person name="Hainaut M."/>
            <person name="Haridas S."/>
            <person name="Labutti K."/>
            <person name="Lindquist E."/>
            <person name="Lipzen A."/>
            <person name="Khouja H.-R."/>
            <person name="Murat C."/>
            <person name="Ohm R."/>
            <person name="Olson A."/>
            <person name="Spatafora J."/>
            <person name="Veneault-Fourrey C."/>
            <person name="Henrissat B."/>
            <person name="Grigoriev I."/>
            <person name="Martin F."/>
            <person name="Perotto S."/>
        </authorList>
    </citation>
    <scope>NUCLEOTIDE SEQUENCE [LARGE SCALE GENOMIC DNA]</scope>
    <source>
        <strain evidence="2 3">E</strain>
    </source>
</reference>
<dbReference type="PANTHER" id="PTHR24148">
    <property type="entry name" value="ANKYRIN REPEAT DOMAIN-CONTAINING PROTEIN 39 HOMOLOG-RELATED"/>
    <property type="match status" value="1"/>
</dbReference>
<accession>A0A2J6TIB9</accession>
<feature type="domain" description="Heterokaryon incompatibility" evidence="1">
    <location>
        <begin position="49"/>
        <end position="215"/>
    </location>
</feature>
<dbReference type="STRING" id="1095630.A0A2J6TIB9"/>
<protein>
    <submittedName>
        <fullName evidence="2">HET-domain-containing protein</fullName>
    </submittedName>
</protein>
<dbReference type="Pfam" id="PF06985">
    <property type="entry name" value="HET"/>
    <property type="match status" value="1"/>
</dbReference>
<sequence>MSHISKAVYSTVPLEDKSDIRLLVVHPGSGDEPICCSLKTVPLSEHPRYDALSYAWGPPEQVKVLQLLDAPVEIRANLWWALVHLRLPTQDWVVWVDALCIDQSNIGERNHQVRLMSQIFTNAEIVVAWLGCEADDSDFIMDYLAGASIELDADDPLLDSLDLALGISGSSRPTRASIVIGQSRSHLIPNNDILRKSLRKIYGRSYWQRIWVLQEFGLAKDVVVCCGKKMVPWNAFLLLENDFESTEDGRPYGPHSPATTLLQYRKDRVGMPQRRFTEMYNLISLVLLFGDRLCSDPKDKIYALLSMAVDCQHDEIKVDYSKTLFSIYCDALQRCLGKSASKWNWLTSSSIPWANQENQPVMVLRAIIRYVLHYALNEFADLGWPEDNGLVLPTSREHRQALDLDLFESVSAGRSPLSTYQRAWTALLQVGRRAINWLVSGDEDIGKFNEELQLWPLHFPIEVRDLSKLYLFISVYSVYDKIDLMMTEAEVIIRPKREGLSIIIQRETEEFLVRKDNSDRN</sequence>